<dbReference type="InterPro" id="IPR036249">
    <property type="entry name" value="Thioredoxin-like_sf"/>
</dbReference>
<dbReference type="PANTHER" id="PTHR42852:SF13">
    <property type="entry name" value="PROTEIN DIPZ"/>
    <property type="match status" value="1"/>
</dbReference>
<dbReference type="Proteomes" id="UP001209107">
    <property type="component" value="Unassembled WGS sequence"/>
</dbReference>
<feature type="signal peptide" evidence="1">
    <location>
        <begin position="1"/>
        <end position="24"/>
    </location>
</feature>
<dbReference type="Pfam" id="PF00085">
    <property type="entry name" value="Thioredoxin"/>
    <property type="match status" value="1"/>
</dbReference>
<evidence type="ECO:0000259" key="2">
    <source>
        <dbReference type="PROSITE" id="PS51352"/>
    </source>
</evidence>
<reference evidence="3 4" key="1">
    <citation type="submission" date="2022-10" db="EMBL/GenBank/DDBJ databases">
        <title>Kaistella sp. BT-6-1-3.</title>
        <authorList>
            <person name="Ai J."/>
            <person name="Deng Z."/>
        </authorList>
    </citation>
    <scope>NUCLEOTIDE SEQUENCE [LARGE SCALE GENOMIC DNA]</scope>
    <source>
        <strain evidence="3 4">BT6-1-3</strain>
    </source>
</reference>
<dbReference type="SUPFAM" id="SSF52833">
    <property type="entry name" value="Thioredoxin-like"/>
    <property type="match status" value="1"/>
</dbReference>
<keyword evidence="1" id="KW-0732">Signal</keyword>
<dbReference type="CDD" id="cd02966">
    <property type="entry name" value="TlpA_like_family"/>
    <property type="match status" value="1"/>
</dbReference>
<evidence type="ECO:0000256" key="1">
    <source>
        <dbReference type="SAM" id="SignalP"/>
    </source>
</evidence>
<dbReference type="EMBL" id="JAPCHZ010000005">
    <property type="protein sequence ID" value="MCW4452452.1"/>
    <property type="molecule type" value="Genomic_DNA"/>
</dbReference>
<proteinExistence type="predicted"/>
<protein>
    <submittedName>
        <fullName evidence="3">Thioredoxin domain-containing protein</fullName>
    </submittedName>
</protein>
<dbReference type="PANTHER" id="PTHR42852">
    <property type="entry name" value="THIOL:DISULFIDE INTERCHANGE PROTEIN DSBE"/>
    <property type="match status" value="1"/>
</dbReference>
<dbReference type="InterPro" id="IPR013766">
    <property type="entry name" value="Thioredoxin_domain"/>
</dbReference>
<dbReference type="InterPro" id="IPR050553">
    <property type="entry name" value="Thioredoxin_ResA/DsbE_sf"/>
</dbReference>
<organism evidence="3 4">
    <name type="scientific">Kaistella yananensis</name>
    <dbReference type="NCBI Taxonomy" id="2989820"/>
    <lineage>
        <taxon>Bacteria</taxon>
        <taxon>Pseudomonadati</taxon>
        <taxon>Bacteroidota</taxon>
        <taxon>Flavobacteriia</taxon>
        <taxon>Flavobacteriales</taxon>
        <taxon>Weeksellaceae</taxon>
        <taxon>Chryseobacterium group</taxon>
        <taxon>Kaistella</taxon>
    </lineage>
</organism>
<feature type="chain" id="PRO_5045681811" evidence="1">
    <location>
        <begin position="25"/>
        <end position="432"/>
    </location>
</feature>
<evidence type="ECO:0000313" key="4">
    <source>
        <dbReference type="Proteomes" id="UP001209107"/>
    </source>
</evidence>
<dbReference type="RefSeq" id="WP_265144577.1">
    <property type="nucleotide sequence ID" value="NZ_JAPCHZ010000005.1"/>
</dbReference>
<sequence>MKKMFCREILSLAFVALLFLQVPAQQKALKIGDPVPEKVWTTPLPMVNSPYTTTTLAKDRDKLILLDFWATWCSACLINFPRMESLQEKFGDRIKMLPVTDQNRVTIEKFLATKNGQRFKHLSSVVGDQMFADYFPHKGVPFFVWIKDGKLINTTDAEQVNEENISKVLKGENTALQTVVQMDRTRPLMLAESFDRQRNVSLLNYSIFIKGPIPDIGSGGTFRYTADKRVKGRQFTNLPLMDLYYAVGSNLFKSMKVRENFSKKRMIVEVNNRADLDGVLLADGTFDTRYIYSYELNVPEDRADSLYRDMLNDLNRYGPFTAAIERRAVKCLVLKRTSGRDKLATKGGEALSTFPRTPSVLRNLPLRVMVNMLNGNSGIDLPVIDETGYTGNVDVKVSGVRSPDQLRKELADYDLELVEAVKELDMMVIRDR</sequence>
<evidence type="ECO:0000313" key="3">
    <source>
        <dbReference type="EMBL" id="MCW4452452.1"/>
    </source>
</evidence>
<name>A0ABT3JNU4_9FLAO</name>
<gene>
    <name evidence="3" type="ORF">OK344_09545</name>
</gene>
<feature type="domain" description="Thioredoxin" evidence="2">
    <location>
        <begin position="29"/>
        <end position="170"/>
    </location>
</feature>
<comment type="caution">
    <text evidence="3">The sequence shown here is derived from an EMBL/GenBank/DDBJ whole genome shotgun (WGS) entry which is preliminary data.</text>
</comment>
<accession>A0ABT3JNU4</accession>
<keyword evidence="4" id="KW-1185">Reference proteome</keyword>
<dbReference type="PROSITE" id="PS51352">
    <property type="entry name" value="THIOREDOXIN_2"/>
    <property type="match status" value="1"/>
</dbReference>
<dbReference type="Gene3D" id="3.40.30.10">
    <property type="entry name" value="Glutaredoxin"/>
    <property type="match status" value="1"/>
</dbReference>